<feature type="transmembrane region" description="Helical" evidence="1">
    <location>
        <begin position="230"/>
        <end position="251"/>
    </location>
</feature>
<dbReference type="EMBL" id="KN880501">
    <property type="protein sequence ID" value="KIY68492.1"/>
    <property type="molecule type" value="Genomic_DNA"/>
</dbReference>
<organism evidence="2 3">
    <name type="scientific">Cylindrobasidium torrendii FP15055 ss-10</name>
    <dbReference type="NCBI Taxonomy" id="1314674"/>
    <lineage>
        <taxon>Eukaryota</taxon>
        <taxon>Fungi</taxon>
        <taxon>Dikarya</taxon>
        <taxon>Basidiomycota</taxon>
        <taxon>Agaricomycotina</taxon>
        <taxon>Agaricomycetes</taxon>
        <taxon>Agaricomycetidae</taxon>
        <taxon>Agaricales</taxon>
        <taxon>Marasmiineae</taxon>
        <taxon>Physalacriaceae</taxon>
        <taxon>Cylindrobasidium</taxon>
    </lineage>
</organism>
<feature type="transmembrane region" description="Helical" evidence="1">
    <location>
        <begin position="85"/>
        <end position="104"/>
    </location>
</feature>
<name>A0A0D7BD86_9AGAR</name>
<feature type="transmembrane region" description="Helical" evidence="1">
    <location>
        <begin position="53"/>
        <end position="73"/>
    </location>
</feature>
<sequence>MVDWQSPKEIESDESTFKYLMHVLLGVYIWEWLTSLAFDWEYMSRKRPFRWPLIFYFLNRYSLLFALSATPIALNVKRSINCKALYTFLQVCGSSSIGFSSINLSLRTMAIYGQSLYVVIALVILILGHWCLLLHGLMLDAVWQPSHGCVIKETNLHILAASFIYGMSFDFIVLILMAWKLVLSSRHGLPRTSRPALMTLVFSDGLFYFVVAFLSSLVATILVLLNLNAVMSVIASAPAATASTIVACRVVRRLAMFS</sequence>
<evidence type="ECO:0000313" key="3">
    <source>
        <dbReference type="Proteomes" id="UP000054007"/>
    </source>
</evidence>
<gene>
    <name evidence="2" type="ORF">CYLTODRAFT_323152</name>
</gene>
<dbReference type="Proteomes" id="UP000054007">
    <property type="component" value="Unassembled WGS sequence"/>
</dbReference>
<protein>
    <submittedName>
        <fullName evidence="2">Uncharacterized protein</fullName>
    </submittedName>
</protein>
<accession>A0A0D7BD86</accession>
<keyword evidence="3" id="KW-1185">Reference proteome</keyword>
<dbReference type="STRING" id="1314674.A0A0D7BD86"/>
<dbReference type="AlphaFoldDB" id="A0A0D7BD86"/>
<evidence type="ECO:0000256" key="1">
    <source>
        <dbReference type="SAM" id="Phobius"/>
    </source>
</evidence>
<reference evidence="2 3" key="1">
    <citation type="journal article" date="2015" name="Fungal Genet. Biol.">
        <title>Evolution of novel wood decay mechanisms in Agaricales revealed by the genome sequences of Fistulina hepatica and Cylindrobasidium torrendii.</title>
        <authorList>
            <person name="Floudas D."/>
            <person name="Held B.W."/>
            <person name="Riley R."/>
            <person name="Nagy L.G."/>
            <person name="Koehler G."/>
            <person name="Ransdell A.S."/>
            <person name="Younus H."/>
            <person name="Chow J."/>
            <person name="Chiniquy J."/>
            <person name="Lipzen A."/>
            <person name="Tritt A."/>
            <person name="Sun H."/>
            <person name="Haridas S."/>
            <person name="LaButti K."/>
            <person name="Ohm R.A."/>
            <person name="Kues U."/>
            <person name="Blanchette R.A."/>
            <person name="Grigoriev I.V."/>
            <person name="Minto R.E."/>
            <person name="Hibbett D.S."/>
        </authorList>
    </citation>
    <scope>NUCLEOTIDE SEQUENCE [LARGE SCALE GENOMIC DNA]</scope>
    <source>
        <strain evidence="2 3">FP15055 ss-10</strain>
    </source>
</reference>
<feature type="transmembrane region" description="Helical" evidence="1">
    <location>
        <begin position="158"/>
        <end position="179"/>
    </location>
</feature>
<keyword evidence="1" id="KW-0812">Transmembrane</keyword>
<keyword evidence="1" id="KW-1133">Transmembrane helix</keyword>
<feature type="transmembrane region" description="Helical" evidence="1">
    <location>
        <begin position="200"/>
        <end position="224"/>
    </location>
</feature>
<dbReference type="OrthoDB" id="3197626at2759"/>
<feature type="non-terminal residue" evidence="2">
    <location>
        <position position="258"/>
    </location>
</feature>
<keyword evidence="1" id="KW-0472">Membrane</keyword>
<evidence type="ECO:0000313" key="2">
    <source>
        <dbReference type="EMBL" id="KIY68492.1"/>
    </source>
</evidence>
<proteinExistence type="predicted"/>
<feature type="transmembrane region" description="Helical" evidence="1">
    <location>
        <begin position="116"/>
        <end position="138"/>
    </location>
</feature>